<accession>A0ABZ0ZMH7</accession>
<protein>
    <submittedName>
        <fullName evidence="1">Uncharacterized protein</fullName>
    </submittedName>
</protein>
<dbReference type="EMBL" id="CP141059">
    <property type="protein sequence ID" value="WQQ25543.1"/>
    <property type="molecule type" value="Genomic_DNA"/>
</dbReference>
<reference evidence="2" key="1">
    <citation type="submission" date="2023-12" db="EMBL/GenBank/DDBJ databases">
        <title>Novel species in genus Nocardioides.</title>
        <authorList>
            <person name="Zhou H."/>
        </authorList>
    </citation>
    <scope>NUCLEOTIDE SEQUENCE [LARGE SCALE GENOMIC DNA]</scope>
    <source>
        <strain evidence="2">HM61</strain>
    </source>
</reference>
<organism evidence="1 2">
    <name type="scientific">Nocardioides bizhenqiangii</name>
    <dbReference type="NCBI Taxonomy" id="3095076"/>
    <lineage>
        <taxon>Bacteria</taxon>
        <taxon>Bacillati</taxon>
        <taxon>Actinomycetota</taxon>
        <taxon>Actinomycetes</taxon>
        <taxon>Propionibacteriales</taxon>
        <taxon>Nocardioidaceae</taxon>
        <taxon>Nocardioides</taxon>
    </lineage>
</organism>
<dbReference type="Proteomes" id="UP001327225">
    <property type="component" value="Chromosome"/>
</dbReference>
<dbReference type="RefSeq" id="WP_322456494.1">
    <property type="nucleotide sequence ID" value="NZ_CP141059.1"/>
</dbReference>
<evidence type="ECO:0000313" key="1">
    <source>
        <dbReference type="EMBL" id="WQQ25543.1"/>
    </source>
</evidence>
<proteinExistence type="predicted"/>
<evidence type="ECO:0000313" key="2">
    <source>
        <dbReference type="Proteomes" id="UP001327225"/>
    </source>
</evidence>
<gene>
    <name evidence="1" type="ORF">SHK19_16430</name>
</gene>
<keyword evidence="2" id="KW-1185">Reference proteome</keyword>
<sequence>MEQRLYSVTHGDGRVQAWSSVRLPFEPKGWLRDYRSELQGALRATRATATSVLYAEYAAPDAAFADLENVLLYNVGSGCYSHLARRGIICRRMPSGDHLHHVTYASIESTDVIAPTGPVLAAARLVDTPSGGTPAHWWAAFRQHLHVPGRAPYVGVFGVRAEVGLAWRRTLAPSVKALLDGLVSALHVHDGSEHDHVTTALSEVGDGELLWALLNDPAIAIFGQRRLVRPHGPKIAWNPADERCGYIEVVRGTKDDPVTVTIVAL</sequence>
<name>A0ABZ0ZMH7_9ACTN</name>